<evidence type="ECO:0000313" key="3">
    <source>
        <dbReference type="EMBL" id="EDS37285.1"/>
    </source>
</evidence>
<dbReference type="Pfam" id="PF00160">
    <property type="entry name" value="Pro_isomerase"/>
    <property type="match status" value="1"/>
</dbReference>
<proteinExistence type="inferred from homology"/>
<dbReference type="OMA" id="ANFITIL"/>
<evidence type="ECO:0000259" key="2">
    <source>
        <dbReference type="PROSITE" id="PS50072"/>
    </source>
</evidence>
<dbReference type="OrthoDB" id="10064525at2759"/>
<dbReference type="GO" id="GO:0003755">
    <property type="term" value="F:peptidyl-prolyl cis-trans isomerase activity"/>
    <property type="evidence" value="ECO:0007669"/>
    <property type="project" value="UniProtKB-UniRule"/>
</dbReference>
<accession>B0W711</accession>
<dbReference type="STRING" id="7176.B0W711"/>
<comment type="catalytic activity">
    <reaction evidence="1">
        <text>[protein]-peptidylproline (omega=180) = [protein]-peptidylproline (omega=0)</text>
        <dbReference type="Rhea" id="RHEA:16237"/>
        <dbReference type="Rhea" id="RHEA-COMP:10747"/>
        <dbReference type="Rhea" id="RHEA-COMP:10748"/>
        <dbReference type="ChEBI" id="CHEBI:83833"/>
        <dbReference type="ChEBI" id="CHEBI:83834"/>
        <dbReference type="EC" id="5.2.1.8"/>
    </reaction>
</comment>
<reference evidence="4" key="2">
    <citation type="submission" date="2021-02" db="UniProtKB">
        <authorList>
            <consortium name="EnsemblMetazoa"/>
        </authorList>
    </citation>
    <scope>IDENTIFICATION</scope>
    <source>
        <strain evidence="4">JHB</strain>
    </source>
</reference>
<keyword evidence="1" id="KW-0697">Rotamase</keyword>
<dbReference type="EMBL" id="DS231851">
    <property type="protein sequence ID" value="EDS37285.1"/>
    <property type="molecule type" value="Genomic_DNA"/>
</dbReference>
<dbReference type="PROSITE" id="PS50072">
    <property type="entry name" value="CSA_PPIASE_2"/>
    <property type="match status" value="1"/>
</dbReference>
<dbReference type="AlphaFoldDB" id="B0W711"/>
<keyword evidence="1" id="KW-0413">Isomerase</keyword>
<dbReference type="Gene3D" id="2.40.100.10">
    <property type="entry name" value="Cyclophilin-like"/>
    <property type="match status" value="1"/>
</dbReference>
<feature type="chain" id="PRO_5011325919" description="Peptidyl-prolyl cis-trans isomerase" evidence="1">
    <location>
        <begin position="36"/>
        <end position="205"/>
    </location>
</feature>
<dbReference type="EC" id="5.2.1.8" evidence="1"/>
<sequence length="205" mass="23190">MSKSRFRHRPPSGVALLCVLKFSTVFIQGWIQAHAATYKVTSQVYMDLTIDGVPTERMVIGLFGEEAPKTVENFRHICTTGIDGITYKGSRIHRAINKFMIQGFWFWYFEDENLNINHSRSGLIAMANRGPNTNGCQFYITTMPAPWLNGKHTIFGKVIDGQGAVHKVEQQKTDSDDFPVPKIIVEDCGDFPMTDTYTVSDDPYE</sequence>
<dbReference type="InterPro" id="IPR029000">
    <property type="entry name" value="Cyclophilin-like_dom_sf"/>
</dbReference>
<dbReference type="InParanoid" id="B0W711"/>
<dbReference type="GO" id="GO:0005737">
    <property type="term" value="C:cytoplasm"/>
    <property type="evidence" value="ECO:0007669"/>
    <property type="project" value="TreeGrafter"/>
</dbReference>
<dbReference type="GO" id="GO:0016018">
    <property type="term" value="F:cyclosporin A binding"/>
    <property type="evidence" value="ECO:0007669"/>
    <property type="project" value="TreeGrafter"/>
</dbReference>
<dbReference type="VEuPathDB" id="VectorBase:CPIJ003109"/>
<feature type="signal peptide" evidence="1">
    <location>
        <begin position="1"/>
        <end position="35"/>
    </location>
</feature>
<reference evidence="3" key="1">
    <citation type="submission" date="2007-03" db="EMBL/GenBank/DDBJ databases">
        <title>Annotation of Culex pipiens quinquefasciatus.</title>
        <authorList>
            <consortium name="The Broad Institute Genome Sequencing Platform"/>
            <person name="Atkinson P.W."/>
            <person name="Hemingway J."/>
            <person name="Christensen B.M."/>
            <person name="Higgs S."/>
            <person name="Kodira C."/>
            <person name="Hannick L."/>
            <person name="Megy K."/>
            <person name="O'Leary S."/>
            <person name="Pearson M."/>
            <person name="Haas B.J."/>
            <person name="Mauceli E."/>
            <person name="Wortman J.R."/>
            <person name="Lee N.H."/>
            <person name="Guigo R."/>
            <person name="Stanke M."/>
            <person name="Alvarado L."/>
            <person name="Amedeo P."/>
            <person name="Antoine C.H."/>
            <person name="Arensburger P."/>
            <person name="Bidwell S.L."/>
            <person name="Crawford M."/>
            <person name="Camaro F."/>
            <person name="Devon K."/>
            <person name="Engels R."/>
            <person name="Hammond M."/>
            <person name="Howarth C."/>
            <person name="Koehrsen M."/>
            <person name="Lawson D."/>
            <person name="Montgomery P."/>
            <person name="Nene V."/>
            <person name="Nusbaum C."/>
            <person name="Puiu D."/>
            <person name="Romero-Severson J."/>
            <person name="Severson D.W."/>
            <person name="Shumway M."/>
            <person name="Sisk P."/>
            <person name="Stolte C."/>
            <person name="Zeng Q."/>
            <person name="Eisenstadt E."/>
            <person name="Fraser-Liggett C."/>
            <person name="Strausberg R."/>
            <person name="Galagan J."/>
            <person name="Birren B."/>
            <person name="Collins F.H."/>
        </authorList>
    </citation>
    <scope>NUCLEOTIDE SEQUENCE [LARGE SCALE GENOMIC DNA]</scope>
    <source>
        <strain evidence="3">JHB</strain>
    </source>
</reference>
<feature type="domain" description="PPIase cyclophilin-type" evidence="2">
    <location>
        <begin position="45"/>
        <end position="190"/>
    </location>
</feature>
<protein>
    <recommendedName>
        <fullName evidence="1">Peptidyl-prolyl cis-trans isomerase</fullName>
        <shortName evidence="1">PPIase</shortName>
        <ecNumber evidence="1">5.2.1.8</ecNumber>
    </recommendedName>
</protein>
<evidence type="ECO:0000313" key="4">
    <source>
        <dbReference type="EnsemblMetazoa" id="CPIJ003109-PA"/>
    </source>
</evidence>
<comment type="function">
    <text evidence="1">PPIases accelerate the folding of proteins. It catalyzes the cis-trans isomerization of proline imidic peptide bonds in oligopeptides.</text>
</comment>
<evidence type="ECO:0000256" key="1">
    <source>
        <dbReference type="RuleBase" id="RU363019"/>
    </source>
</evidence>
<dbReference type="Proteomes" id="UP000002320">
    <property type="component" value="Unassembled WGS sequence"/>
</dbReference>
<dbReference type="GO" id="GO:0006457">
    <property type="term" value="P:protein folding"/>
    <property type="evidence" value="ECO:0007669"/>
    <property type="project" value="TreeGrafter"/>
</dbReference>
<organism>
    <name type="scientific">Culex quinquefasciatus</name>
    <name type="common">Southern house mosquito</name>
    <name type="synonym">Culex pungens</name>
    <dbReference type="NCBI Taxonomy" id="7176"/>
    <lineage>
        <taxon>Eukaryota</taxon>
        <taxon>Metazoa</taxon>
        <taxon>Ecdysozoa</taxon>
        <taxon>Arthropoda</taxon>
        <taxon>Hexapoda</taxon>
        <taxon>Insecta</taxon>
        <taxon>Pterygota</taxon>
        <taxon>Neoptera</taxon>
        <taxon>Endopterygota</taxon>
        <taxon>Diptera</taxon>
        <taxon>Nematocera</taxon>
        <taxon>Culicoidea</taxon>
        <taxon>Culicidae</taxon>
        <taxon>Culicinae</taxon>
        <taxon>Culicini</taxon>
        <taxon>Culex</taxon>
        <taxon>Culex</taxon>
    </lineage>
</organism>
<dbReference type="PRINTS" id="PR00153">
    <property type="entry name" value="CSAPPISMRASE"/>
</dbReference>
<keyword evidence="5" id="KW-1185">Reference proteome</keyword>
<dbReference type="InterPro" id="IPR002130">
    <property type="entry name" value="Cyclophilin-type_PPIase_dom"/>
</dbReference>
<dbReference type="KEGG" id="cqu:CpipJ_CPIJ003109"/>
<dbReference type="PANTHER" id="PTHR11071">
    <property type="entry name" value="PEPTIDYL-PROLYL CIS-TRANS ISOMERASE"/>
    <property type="match status" value="1"/>
</dbReference>
<evidence type="ECO:0000313" key="5">
    <source>
        <dbReference type="Proteomes" id="UP000002320"/>
    </source>
</evidence>
<dbReference type="VEuPathDB" id="VectorBase:CQUJHB015775"/>
<name>B0W711_CULQU</name>
<comment type="similarity">
    <text evidence="1">Belongs to the cyclophilin-type PPIase family.</text>
</comment>
<keyword evidence="1" id="KW-0732">Signal</keyword>
<dbReference type="SUPFAM" id="SSF50891">
    <property type="entry name" value="Cyclophilin-like"/>
    <property type="match status" value="1"/>
</dbReference>
<dbReference type="HOGENOM" id="CLU_012062_4_2_1"/>
<dbReference type="PANTHER" id="PTHR11071:SF478">
    <property type="entry name" value="PEPTIDYL-PROLYL CIS-TRANS ISOMERASE, RHODOPSIN-SPECIFIC ISOZYME"/>
    <property type="match status" value="1"/>
</dbReference>
<dbReference type="EnsemblMetazoa" id="CPIJ003109-RA">
    <property type="protein sequence ID" value="CPIJ003109-PA"/>
    <property type="gene ID" value="CPIJ003109"/>
</dbReference>
<dbReference type="eggNOG" id="KOG0880">
    <property type="taxonomic scope" value="Eukaryota"/>
</dbReference>
<gene>
    <name evidence="4" type="primary">6034129</name>
    <name evidence="3" type="ORF">CpipJ_CPIJ003109</name>
</gene>